<dbReference type="InterPro" id="IPR050569">
    <property type="entry name" value="TAAR"/>
</dbReference>
<reference evidence="13" key="2">
    <citation type="journal article" date="2014" name="Nat. Commun.">
        <title>The cavefish genome reveals candidate genes for eye loss.</title>
        <authorList>
            <person name="McGaugh S.E."/>
            <person name="Gross J.B."/>
            <person name="Aken B."/>
            <person name="Blin M."/>
            <person name="Borowsky R."/>
            <person name="Chalopin D."/>
            <person name="Hinaux H."/>
            <person name="Jeffery W.R."/>
            <person name="Keene A."/>
            <person name="Ma L."/>
            <person name="Minx P."/>
            <person name="Murphy D."/>
            <person name="O'Quin K.E."/>
            <person name="Retaux S."/>
            <person name="Rohner N."/>
            <person name="Searle S.M."/>
            <person name="Stahl B.A."/>
            <person name="Tabin C."/>
            <person name="Volff J.N."/>
            <person name="Yoshizawa M."/>
            <person name="Warren W.C."/>
        </authorList>
    </citation>
    <scope>NUCLEOTIDE SEQUENCE [LARGE SCALE GENOMIC DNA]</scope>
    <source>
        <strain evidence="13">female</strain>
    </source>
</reference>
<evidence type="ECO:0000256" key="9">
    <source>
        <dbReference type="RuleBase" id="RU000688"/>
    </source>
</evidence>
<dbReference type="Gene3D" id="1.20.1070.10">
    <property type="entry name" value="Rhodopsin 7-helix transmembrane proteins"/>
    <property type="match status" value="1"/>
</dbReference>
<dbReference type="Proteomes" id="UP000018467">
    <property type="component" value="Unassembled WGS sequence"/>
</dbReference>
<evidence type="ECO:0000256" key="5">
    <source>
        <dbReference type="ARBA" id="ARBA00023040"/>
    </source>
</evidence>
<keyword evidence="2" id="KW-1003">Cell membrane</keyword>
<comment type="similarity">
    <text evidence="9">Belongs to the G-protein coupled receptor 1 family.</text>
</comment>
<dbReference type="GeneTree" id="ENSGT01050000244823"/>
<dbReference type="Ensembl" id="ENSAMXT00000048798.1">
    <property type="protein sequence ID" value="ENSAMXP00000039088.1"/>
    <property type="gene ID" value="ENSAMXG00000043572.1"/>
</dbReference>
<feature type="transmembrane region" description="Helical" evidence="10">
    <location>
        <begin position="252"/>
        <end position="269"/>
    </location>
</feature>
<dbReference type="AlphaFoldDB" id="A0A3B1JA35"/>
<keyword evidence="7 9" id="KW-0675">Receptor</keyword>
<dbReference type="CDD" id="cd15055">
    <property type="entry name" value="7tmA_TAARs"/>
    <property type="match status" value="1"/>
</dbReference>
<evidence type="ECO:0000259" key="11">
    <source>
        <dbReference type="PROSITE" id="PS50262"/>
    </source>
</evidence>
<feature type="transmembrane region" description="Helical" evidence="10">
    <location>
        <begin position="69"/>
        <end position="90"/>
    </location>
</feature>
<feature type="transmembrane region" description="Helical" evidence="10">
    <location>
        <begin position="110"/>
        <end position="128"/>
    </location>
</feature>
<reference evidence="12" key="3">
    <citation type="submission" date="2025-08" db="UniProtKB">
        <authorList>
            <consortium name="Ensembl"/>
        </authorList>
    </citation>
    <scope>IDENTIFICATION</scope>
</reference>
<feature type="transmembrane region" description="Helical" evidence="10">
    <location>
        <begin position="281"/>
        <end position="302"/>
    </location>
</feature>
<keyword evidence="6 10" id="KW-0472">Membrane</keyword>
<evidence type="ECO:0000256" key="2">
    <source>
        <dbReference type="ARBA" id="ARBA00022475"/>
    </source>
</evidence>
<feature type="transmembrane region" description="Helical" evidence="10">
    <location>
        <begin position="149"/>
        <end position="170"/>
    </location>
</feature>
<dbReference type="InterPro" id="IPR000276">
    <property type="entry name" value="GPCR_Rhodpsn"/>
</dbReference>
<evidence type="ECO:0000256" key="7">
    <source>
        <dbReference type="ARBA" id="ARBA00023170"/>
    </source>
</evidence>
<reference evidence="13" key="1">
    <citation type="submission" date="2013-03" db="EMBL/GenBank/DDBJ databases">
        <authorList>
            <person name="Jeffery W."/>
            <person name="Warren W."/>
            <person name="Wilson R.K."/>
        </authorList>
    </citation>
    <scope>NUCLEOTIDE SEQUENCE</scope>
    <source>
        <strain evidence="13">female</strain>
    </source>
</reference>
<dbReference type="SMART" id="SM01381">
    <property type="entry name" value="7TM_GPCR_Srsx"/>
    <property type="match status" value="1"/>
</dbReference>
<organism evidence="12 13">
    <name type="scientific">Astyanax mexicanus</name>
    <name type="common">Blind cave fish</name>
    <name type="synonym">Astyanax fasciatus mexicanus</name>
    <dbReference type="NCBI Taxonomy" id="7994"/>
    <lineage>
        <taxon>Eukaryota</taxon>
        <taxon>Metazoa</taxon>
        <taxon>Chordata</taxon>
        <taxon>Craniata</taxon>
        <taxon>Vertebrata</taxon>
        <taxon>Euteleostomi</taxon>
        <taxon>Actinopterygii</taxon>
        <taxon>Neopterygii</taxon>
        <taxon>Teleostei</taxon>
        <taxon>Ostariophysi</taxon>
        <taxon>Characiformes</taxon>
        <taxon>Characoidei</taxon>
        <taxon>Acestrorhamphidae</taxon>
        <taxon>Acestrorhamphinae</taxon>
        <taxon>Astyanax</taxon>
    </lineage>
</organism>
<evidence type="ECO:0000256" key="3">
    <source>
        <dbReference type="ARBA" id="ARBA00022692"/>
    </source>
</evidence>
<evidence type="ECO:0000256" key="1">
    <source>
        <dbReference type="ARBA" id="ARBA00004651"/>
    </source>
</evidence>
<proteinExistence type="inferred from homology"/>
<keyword evidence="4 10" id="KW-1133">Transmembrane helix</keyword>
<keyword evidence="5 9" id="KW-0297">G-protein coupled receptor</keyword>
<dbReference type="InterPro" id="IPR017452">
    <property type="entry name" value="GPCR_Rhodpsn_7TM"/>
</dbReference>
<dbReference type="GO" id="GO:0001594">
    <property type="term" value="F:trace-amine receptor activity"/>
    <property type="evidence" value="ECO:0007669"/>
    <property type="project" value="TreeGrafter"/>
</dbReference>
<dbReference type="PROSITE" id="PS50262">
    <property type="entry name" value="G_PROTEIN_RECEP_F1_2"/>
    <property type="match status" value="1"/>
</dbReference>
<evidence type="ECO:0000256" key="8">
    <source>
        <dbReference type="ARBA" id="ARBA00023224"/>
    </source>
</evidence>
<comment type="subcellular location">
    <subcellularLocation>
        <location evidence="1">Cell membrane</location>
        <topology evidence="1">Multi-pass membrane protein</topology>
    </subcellularLocation>
</comment>
<evidence type="ECO:0000313" key="13">
    <source>
        <dbReference type="Proteomes" id="UP000018467"/>
    </source>
</evidence>
<protein>
    <recommendedName>
        <fullName evidence="11">G-protein coupled receptors family 1 profile domain-containing protein</fullName>
    </recommendedName>
</protein>
<feature type="transmembrane region" description="Helical" evidence="10">
    <location>
        <begin position="190"/>
        <end position="218"/>
    </location>
</feature>
<evidence type="ECO:0000313" key="12">
    <source>
        <dbReference type="Ensembl" id="ENSAMXP00000039088.1"/>
    </source>
</evidence>
<dbReference type="PRINTS" id="PR00237">
    <property type="entry name" value="GPCRRHODOPSN"/>
</dbReference>
<dbReference type="Bgee" id="ENSAMXG00000043572">
    <property type="expression patterns" value="Expressed in olfactory epithelium"/>
</dbReference>
<evidence type="ECO:0000256" key="10">
    <source>
        <dbReference type="SAM" id="Phobius"/>
    </source>
</evidence>
<dbReference type="PROSITE" id="PS00237">
    <property type="entry name" value="G_PROTEIN_RECEP_F1_1"/>
    <property type="match status" value="1"/>
</dbReference>
<dbReference type="PANTHER" id="PTHR24249">
    <property type="entry name" value="HISTAMINE RECEPTOR-RELATED G-PROTEIN COUPLED RECEPTOR"/>
    <property type="match status" value="1"/>
</dbReference>
<sequence length="333" mass="37548">MDKSYSLNFTVQYCFPGNNASCRKQVRSDPAYIFLFIFLSCISVCTVILNLLVIISISHFKQLHTPTNLLILSLAAADLLVGIFGIPVKITQLRDSCWYFGETACSVSGIIINYSISASLYNLVLIAVDRYIAVSDPLHYPTRITVCKTSLFIVLSWSLSLLYITIYFYFNDHLLQSQIITSCYGECVVILKYSWIIVDLVVSFLAPCFVIVILYSIIFNAAKRQAKAVRAVRLALKKHSSSNSSEIKAAKTLGLVIFVYLSCWIPFYISSLSIESMTTASIAWTVFVYINSSLNPLMYAIFYPWFKTSVKFIVSCRIFESSSSSFNLIPDHF</sequence>
<dbReference type="FunCoup" id="A0A3B1JA35">
    <property type="interactions" value="13"/>
</dbReference>
<dbReference type="Pfam" id="PF00001">
    <property type="entry name" value="7tm_1"/>
    <property type="match status" value="1"/>
</dbReference>
<dbReference type="GO" id="GO:0005886">
    <property type="term" value="C:plasma membrane"/>
    <property type="evidence" value="ECO:0007669"/>
    <property type="project" value="UniProtKB-SubCell"/>
</dbReference>
<keyword evidence="13" id="KW-1185">Reference proteome</keyword>
<dbReference type="SUPFAM" id="SSF81321">
    <property type="entry name" value="Family A G protein-coupled receptor-like"/>
    <property type="match status" value="1"/>
</dbReference>
<reference evidence="12" key="4">
    <citation type="submission" date="2025-09" db="UniProtKB">
        <authorList>
            <consortium name="Ensembl"/>
        </authorList>
    </citation>
    <scope>IDENTIFICATION</scope>
</reference>
<feature type="domain" description="G-protein coupled receptors family 1 profile" evidence="11">
    <location>
        <begin position="49"/>
        <end position="299"/>
    </location>
</feature>
<dbReference type="PANTHER" id="PTHR24249:SF381">
    <property type="entry name" value="TRACE AMINE ASSOCIATED RECEPTOR 19P-RELATED"/>
    <property type="match status" value="1"/>
</dbReference>
<name>A0A3B1JA35_ASTMX</name>
<dbReference type="InParanoid" id="A0A3B1JA35"/>
<evidence type="ECO:0000256" key="6">
    <source>
        <dbReference type="ARBA" id="ARBA00023136"/>
    </source>
</evidence>
<keyword evidence="3 9" id="KW-0812">Transmembrane</keyword>
<keyword evidence="8 9" id="KW-0807">Transducer</keyword>
<feature type="transmembrane region" description="Helical" evidence="10">
    <location>
        <begin position="31"/>
        <end position="57"/>
    </location>
</feature>
<accession>A0A3B1JA35</accession>
<evidence type="ECO:0000256" key="4">
    <source>
        <dbReference type="ARBA" id="ARBA00022989"/>
    </source>
</evidence>